<gene>
    <name evidence="1" type="ORF">FGO68_gene9325</name>
</gene>
<keyword evidence="2" id="KW-1185">Reference proteome</keyword>
<sequence>MVVFFPNLPSPSNLRLNGQSFKLIITLQIDINRFLGRVILYQKPTSRTFGILIKLRVPVKSIGNTMRKWWPGKY</sequence>
<protein>
    <submittedName>
        <fullName evidence="1">Uncharacterized protein</fullName>
    </submittedName>
</protein>
<organism evidence="1 2">
    <name type="scientific">Halteria grandinella</name>
    <dbReference type="NCBI Taxonomy" id="5974"/>
    <lineage>
        <taxon>Eukaryota</taxon>
        <taxon>Sar</taxon>
        <taxon>Alveolata</taxon>
        <taxon>Ciliophora</taxon>
        <taxon>Intramacronucleata</taxon>
        <taxon>Spirotrichea</taxon>
        <taxon>Stichotrichia</taxon>
        <taxon>Sporadotrichida</taxon>
        <taxon>Halteriidae</taxon>
        <taxon>Halteria</taxon>
    </lineage>
</organism>
<dbReference type="EMBL" id="RRYP01002732">
    <property type="protein sequence ID" value="TNV84469.1"/>
    <property type="molecule type" value="Genomic_DNA"/>
</dbReference>
<accession>A0A8J8T6T4</accession>
<evidence type="ECO:0000313" key="2">
    <source>
        <dbReference type="Proteomes" id="UP000785679"/>
    </source>
</evidence>
<proteinExistence type="predicted"/>
<name>A0A8J8T6T4_HALGN</name>
<dbReference type="AlphaFoldDB" id="A0A8J8T6T4"/>
<evidence type="ECO:0000313" key="1">
    <source>
        <dbReference type="EMBL" id="TNV84469.1"/>
    </source>
</evidence>
<dbReference type="Proteomes" id="UP000785679">
    <property type="component" value="Unassembled WGS sequence"/>
</dbReference>
<reference evidence="1" key="1">
    <citation type="submission" date="2019-06" db="EMBL/GenBank/DDBJ databases">
        <authorList>
            <person name="Zheng W."/>
        </authorList>
    </citation>
    <scope>NUCLEOTIDE SEQUENCE</scope>
    <source>
        <strain evidence="1">QDHG01</strain>
    </source>
</reference>
<comment type="caution">
    <text evidence="1">The sequence shown here is derived from an EMBL/GenBank/DDBJ whole genome shotgun (WGS) entry which is preliminary data.</text>
</comment>